<comment type="caution">
    <text evidence="1">The sequence shown here is derived from an EMBL/GenBank/DDBJ whole genome shotgun (WGS) entry which is preliminary data.</text>
</comment>
<sequence length="142" mass="15568">MFNKGHGLARVAALRAMRSSRKELHGASGDSCIPLVTPSTLMLSSRGRVKLCQSSTVFGCGPPAHLAGYLAPEYRPNKQCTDTETEKMWIFALGETLKRVTLTCHAATLRLSNDLYQVLMDMTKVHVSGRASLMYLLEVSPL</sequence>
<keyword evidence="2" id="KW-1185">Reference proteome</keyword>
<proteinExistence type="predicted"/>
<dbReference type="EMBL" id="JALNTZ010000001">
    <property type="protein sequence ID" value="KAJ3665052.1"/>
    <property type="molecule type" value="Genomic_DNA"/>
</dbReference>
<protein>
    <submittedName>
        <fullName evidence="1">Uncharacterized protein</fullName>
    </submittedName>
</protein>
<reference evidence="1" key="1">
    <citation type="journal article" date="2023" name="G3 (Bethesda)">
        <title>Whole genome assemblies of Zophobas morio and Tenebrio molitor.</title>
        <authorList>
            <person name="Kaur S."/>
            <person name="Stinson S.A."/>
            <person name="diCenzo G.C."/>
        </authorList>
    </citation>
    <scope>NUCLEOTIDE SEQUENCE</scope>
    <source>
        <strain evidence="1">QUZm001</strain>
    </source>
</reference>
<name>A0AA38J502_9CUCU</name>
<organism evidence="1 2">
    <name type="scientific">Zophobas morio</name>
    <dbReference type="NCBI Taxonomy" id="2755281"/>
    <lineage>
        <taxon>Eukaryota</taxon>
        <taxon>Metazoa</taxon>
        <taxon>Ecdysozoa</taxon>
        <taxon>Arthropoda</taxon>
        <taxon>Hexapoda</taxon>
        <taxon>Insecta</taxon>
        <taxon>Pterygota</taxon>
        <taxon>Neoptera</taxon>
        <taxon>Endopterygota</taxon>
        <taxon>Coleoptera</taxon>
        <taxon>Polyphaga</taxon>
        <taxon>Cucujiformia</taxon>
        <taxon>Tenebrionidae</taxon>
        <taxon>Zophobas</taxon>
    </lineage>
</organism>
<dbReference type="AlphaFoldDB" id="A0AA38J502"/>
<dbReference type="Proteomes" id="UP001168821">
    <property type="component" value="Unassembled WGS sequence"/>
</dbReference>
<accession>A0AA38J502</accession>
<evidence type="ECO:0000313" key="1">
    <source>
        <dbReference type="EMBL" id="KAJ3665052.1"/>
    </source>
</evidence>
<gene>
    <name evidence="1" type="ORF">Zmor_000567</name>
</gene>
<evidence type="ECO:0000313" key="2">
    <source>
        <dbReference type="Proteomes" id="UP001168821"/>
    </source>
</evidence>